<dbReference type="InterPro" id="IPR011009">
    <property type="entry name" value="Kinase-like_dom_sf"/>
</dbReference>
<dbReference type="Gene3D" id="1.10.510.10">
    <property type="entry name" value="Transferase(Phosphotransferase) domain 1"/>
    <property type="match status" value="1"/>
</dbReference>
<dbReference type="Proteomes" id="UP001217089">
    <property type="component" value="Unassembled WGS sequence"/>
</dbReference>
<reference evidence="2 3" key="1">
    <citation type="submission" date="2022-12" db="EMBL/GenBank/DDBJ databases">
        <title>Chromosome-level genome of Tegillarca granosa.</title>
        <authorList>
            <person name="Kim J."/>
        </authorList>
    </citation>
    <scope>NUCLEOTIDE SEQUENCE [LARGE SCALE GENOMIC DNA]</scope>
    <source>
        <strain evidence="2">Teg-2019</strain>
        <tissue evidence="2">Adductor muscle</tissue>
    </source>
</reference>
<gene>
    <name evidence="2" type="ORF">KUTeg_019424</name>
</gene>
<evidence type="ECO:0000313" key="3">
    <source>
        <dbReference type="Proteomes" id="UP001217089"/>
    </source>
</evidence>
<sequence length="278" mass="31135">MKAITLRRLSRASTSLPLPPMLARKVSIVNLADFVIDVEQIRPGNHEQQEYPATCCFDNKEVILKVLPKGSNTNFLQTNPSFVMAFEENDMLFCIYEKNDSLKDHINRCKEDGTTFQECYIWLTISNLAKYILKGSITPGTQISTSKILFGGNGEIIIKQDSDQNSGQDMMAQMGAAMYEAPEVLSQSEPDMSAFSWVIGCVIYEMLALEPAFYDRTGTNPFSVFMDITQGKLPPEPQNGSKGLKNLMFNCLKVDKNERINVEDIVSVAETQICQLSQ</sequence>
<name>A0ABQ9EIG4_TEGGR</name>
<keyword evidence="3" id="KW-1185">Reference proteome</keyword>
<comment type="caution">
    <text evidence="2">The sequence shown here is derived from an EMBL/GenBank/DDBJ whole genome shotgun (WGS) entry which is preliminary data.</text>
</comment>
<dbReference type="SUPFAM" id="SSF56112">
    <property type="entry name" value="Protein kinase-like (PK-like)"/>
    <property type="match status" value="1"/>
</dbReference>
<dbReference type="EMBL" id="JARBDR010000917">
    <property type="protein sequence ID" value="KAJ8303028.1"/>
    <property type="molecule type" value="Genomic_DNA"/>
</dbReference>
<dbReference type="PANTHER" id="PTHR24361">
    <property type="entry name" value="MITOGEN-ACTIVATED KINASE KINASE KINASE"/>
    <property type="match status" value="1"/>
</dbReference>
<feature type="domain" description="Protein kinase" evidence="1">
    <location>
        <begin position="1"/>
        <end position="273"/>
    </location>
</feature>
<dbReference type="PROSITE" id="PS50011">
    <property type="entry name" value="PROTEIN_KINASE_DOM"/>
    <property type="match status" value="1"/>
</dbReference>
<evidence type="ECO:0000313" key="2">
    <source>
        <dbReference type="EMBL" id="KAJ8303028.1"/>
    </source>
</evidence>
<dbReference type="Pfam" id="PF00069">
    <property type="entry name" value="Pkinase"/>
    <property type="match status" value="1"/>
</dbReference>
<organism evidence="2 3">
    <name type="scientific">Tegillarca granosa</name>
    <name type="common">Malaysian cockle</name>
    <name type="synonym">Anadara granosa</name>
    <dbReference type="NCBI Taxonomy" id="220873"/>
    <lineage>
        <taxon>Eukaryota</taxon>
        <taxon>Metazoa</taxon>
        <taxon>Spiralia</taxon>
        <taxon>Lophotrochozoa</taxon>
        <taxon>Mollusca</taxon>
        <taxon>Bivalvia</taxon>
        <taxon>Autobranchia</taxon>
        <taxon>Pteriomorphia</taxon>
        <taxon>Arcoida</taxon>
        <taxon>Arcoidea</taxon>
        <taxon>Arcidae</taxon>
        <taxon>Tegillarca</taxon>
    </lineage>
</organism>
<evidence type="ECO:0000259" key="1">
    <source>
        <dbReference type="PROSITE" id="PS50011"/>
    </source>
</evidence>
<proteinExistence type="predicted"/>
<accession>A0ABQ9EIG4</accession>
<dbReference type="InterPro" id="IPR053235">
    <property type="entry name" value="Ser_Thr_kinase"/>
</dbReference>
<dbReference type="SMART" id="SM00220">
    <property type="entry name" value="S_TKc"/>
    <property type="match status" value="1"/>
</dbReference>
<protein>
    <recommendedName>
        <fullName evidence="1">Protein kinase domain-containing protein</fullName>
    </recommendedName>
</protein>
<dbReference type="InterPro" id="IPR000719">
    <property type="entry name" value="Prot_kinase_dom"/>
</dbReference>